<dbReference type="RefSeq" id="WP_014108911.1">
    <property type="nucleotide sequence ID" value="NC_016041.1"/>
</dbReference>
<dbReference type="UniPathway" id="UPA00344"/>
<evidence type="ECO:0000256" key="11">
    <source>
        <dbReference type="ARBA" id="ARBA00032474"/>
    </source>
</evidence>
<evidence type="ECO:0000313" key="14">
    <source>
        <dbReference type="Proteomes" id="UP000009282"/>
    </source>
</evidence>
<dbReference type="Gene3D" id="3.90.1170.40">
    <property type="entry name" value="Molybdopterin biosynthesis MoaE subunit"/>
    <property type="match status" value="1"/>
</dbReference>
<evidence type="ECO:0000256" key="5">
    <source>
        <dbReference type="ARBA" id="ARBA00022679"/>
    </source>
</evidence>
<dbReference type="AlphaFoldDB" id="G4QKH1"/>
<evidence type="ECO:0000256" key="1">
    <source>
        <dbReference type="ARBA" id="ARBA00005046"/>
    </source>
</evidence>
<evidence type="ECO:0000256" key="12">
    <source>
        <dbReference type="ARBA" id="ARBA00049878"/>
    </source>
</evidence>
<proteinExistence type="inferred from homology"/>
<comment type="catalytic activity">
    <reaction evidence="12">
        <text>2 [molybdopterin-synthase sulfur-carrier protein]-C-terminal-Gly-aminoethanethioate + cyclic pyranopterin phosphate + H2O = molybdopterin + 2 [molybdopterin-synthase sulfur-carrier protein]-C-terminal Gly-Gly + 2 H(+)</text>
        <dbReference type="Rhea" id="RHEA:26333"/>
        <dbReference type="Rhea" id="RHEA-COMP:12202"/>
        <dbReference type="Rhea" id="RHEA-COMP:19907"/>
        <dbReference type="ChEBI" id="CHEBI:15377"/>
        <dbReference type="ChEBI" id="CHEBI:15378"/>
        <dbReference type="ChEBI" id="CHEBI:58698"/>
        <dbReference type="ChEBI" id="CHEBI:59648"/>
        <dbReference type="ChEBI" id="CHEBI:90778"/>
        <dbReference type="ChEBI" id="CHEBI:232372"/>
        <dbReference type="EC" id="2.8.1.12"/>
    </reaction>
</comment>
<dbReference type="STRING" id="1085623.GNIT_1928"/>
<evidence type="ECO:0000256" key="3">
    <source>
        <dbReference type="ARBA" id="ARBA00011950"/>
    </source>
</evidence>
<dbReference type="InterPro" id="IPR003448">
    <property type="entry name" value="Mopterin_biosynth_MoaE"/>
</dbReference>
<dbReference type="KEGG" id="gni:GNIT_1928"/>
<dbReference type="PANTHER" id="PTHR23404">
    <property type="entry name" value="MOLYBDOPTERIN SYNTHASE RELATED"/>
    <property type="match status" value="1"/>
</dbReference>
<name>G4QKH1_GLANF</name>
<keyword evidence="6" id="KW-0501">Molybdenum cofactor biosynthesis</keyword>
<dbReference type="FunFam" id="3.90.1170.40:FF:000001">
    <property type="entry name" value="Molybdopterin synthase catalytic subunit MoaE"/>
    <property type="match status" value="1"/>
</dbReference>
<dbReference type="EC" id="2.8.1.12" evidence="3"/>
<reference evidence="13 14" key="1">
    <citation type="journal article" date="2011" name="J. Bacteriol.">
        <title>Complete genome sequence of seawater bacterium Glaciecola nitratireducens FR1064T.</title>
        <authorList>
            <person name="Bian F."/>
            <person name="Qin Q.L."/>
            <person name="Xie B.B."/>
            <person name="Shu Y.L."/>
            <person name="Zhang X.Y."/>
            <person name="Yu Y."/>
            <person name="Chen B."/>
            <person name="Chen X.L."/>
            <person name="Zhou B.C."/>
            <person name="Zhang Y.Z."/>
        </authorList>
    </citation>
    <scope>NUCLEOTIDE SEQUENCE [LARGE SCALE GENOMIC DNA]</scope>
    <source>
        <strain evidence="14">JCM 12485 / KCTC 12276 / FR1064</strain>
    </source>
</reference>
<dbReference type="GO" id="GO:0006777">
    <property type="term" value="P:Mo-molybdopterin cofactor biosynthetic process"/>
    <property type="evidence" value="ECO:0007669"/>
    <property type="project" value="UniProtKB-KW"/>
</dbReference>
<comment type="similarity">
    <text evidence="2">Belongs to the MoaE family.</text>
</comment>
<evidence type="ECO:0000256" key="10">
    <source>
        <dbReference type="ARBA" id="ARBA00030781"/>
    </source>
</evidence>
<dbReference type="SUPFAM" id="SSF54690">
    <property type="entry name" value="Molybdopterin synthase subunit MoaE"/>
    <property type="match status" value="1"/>
</dbReference>
<dbReference type="InterPro" id="IPR036563">
    <property type="entry name" value="MoaE_sf"/>
</dbReference>
<keyword evidence="5" id="KW-0808">Transferase</keyword>
<dbReference type="OrthoDB" id="9803224at2"/>
<evidence type="ECO:0000256" key="9">
    <source>
        <dbReference type="ARBA" id="ARBA00030407"/>
    </source>
</evidence>
<evidence type="ECO:0000256" key="4">
    <source>
        <dbReference type="ARBA" id="ARBA00013858"/>
    </source>
</evidence>
<organism evidence="13 14">
    <name type="scientific">Glaciecola nitratireducens (strain JCM 12485 / KCTC 12276 / FR1064)</name>
    <dbReference type="NCBI Taxonomy" id="1085623"/>
    <lineage>
        <taxon>Bacteria</taxon>
        <taxon>Pseudomonadati</taxon>
        <taxon>Pseudomonadota</taxon>
        <taxon>Gammaproteobacteria</taxon>
        <taxon>Alteromonadales</taxon>
        <taxon>Alteromonadaceae</taxon>
        <taxon>Brumicola</taxon>
    </lineage>
</organism>
<evidence type="ECO:0000256" key="8">
    <source>
        <dbReference type="ARBA" id="ARBA00029745"/>
    </source>
</evidence>
<evidence type="ECO:0000256" key="2">
    <source>
        <dbReference type="ARBA" id="ARBA00005426"/>
    </source>
</evidence>
<dbReference type="Proteomes" id="UP000009282">
    <property type="component" value="Chromosome"/>
</dbReference>
<keyword evidence="14" id="KW-1185">Reference proteome</keyword>
<comment type="subunit">
    <text evidence="7">Heterotetramer of 2 MoaD subunits and 2 MoaE subunits. Also stable as homodimer. The enzyme changes between these two forms during catalysis.</text>
</comment>
<dbReference type="GO" id="GO:0030366">
    <property type="term" value="F:molybdopterin synthase activity"/>
    <property type="evidence" value="ECO:0007669"/>
    <property type="project" value="UniProtKB-EC"/>
</dbReference>
<sequence length="157" mass="18142">MKKPTTFISVQEQDFDLALEYTQIRKHSDSDGAIVTFTGLVRELTERGNLKYMTLEHYPGMTEKSLMNICEQARERWPIGSIRIIHRIGKLPPDEQIVFVGVSSKHRKAAFAATEFMMDFLKTQAPFWKKELTTEGEFWVDAKSSDKHKANDWLTSN</sequence>
<evidence type="ECO:0000256" key="6">
    <source>
        <dbReference type="ARBA" id="ARBA00023150"/>
    </source>
</evidence>
<gene>
    <name evidence="13" type="primary">moaE</name>
    <name evidence="13" type="ordered locus">GNIT_1928</name>
</gene>
<dbReference type="eggNOG" id="COG0314">
    <property type="taxonomic scope" value="Bacteria"/>
</dbReference>
<dbReference type="HOGENOM" id="CLU_089568_2_1_6"/>
<accession>G4QKH1</accession>
<dbReference type="EMBL" id="CP003060">
    <property type="protein sequence ID" value="AEP30037.1"/>
    <property type="molecule type" value="Genomic_DNA"/>
</dbReference>
<evidence type="ECO:0000256" key="7">
    <source>
        <dbReference type="ARBA" id="ARBA00026066"/>
    </source>
</evidence>
<evidence type="ECO:0000313" key="13">
    <source>
        <dbReference type="EMBL" id="AEP30037.1"/>
    </source>
</evidence>
<dbReference type="Pfam" id="PF02391">
    <property type="entry name" value="MoaE"/>
    <property type="match status" value="1"/>
</dbReference>
<comment type="pathway">
    <text evidence="1">Cofactor biosynthesis; molybdopterin biosynthesis.</text>
</comment>
<dbReference type="CDD" id="cd00756">
    <property type="entry name" value="MoaE"/>
    <property type="match status" value="1"/>
</dbReference>
<protein>
    <recommendedName>
        <fullName evidence="4">Molybdopterin synthase catalytic subunit</fullName>
        <ecNumber evidence="3">2.8.1.12</ecNumber>
    </recommendedName>
    <alternativeName>
        <fullName evidence="10">MPT synthase subunit 2</fullName>
    </alternativeName>
    <alternativeName>
        <fullName evidence="8">Molybdenum cofactor biosynthesis protein E</fullName>
    </alternativeName>
    <alternativeName>
        <fullName evidence="9">Molybdopterin-converting factor large subunit</fullName>
    </alternativeName>
    <alternativeName>
        <fullName evidence="11">Molybdopterin-converting factor subunit 2</fullName>
    </alternativeName>
</protein>
<dbReference type="NCBIfam" id="NF007959">
    <property type="entry name" value="PRK10678.1"/>
    <property type="match status" value="1"/>
</dbReference>